<name>A0A0W1R3G6_9EURY</name>
<evidence type="ECO:0000313" key="2">
    <source>
        <dbReference type="EMBL" id="KTG07798.1"/>
    </source>
</evidence>
<accession>A0A0W1R3G6</accession>
<proteinExistence type="predicted"/>
<dbReference type="EMBL" id="LOPU01000039">
    <property type="protein sequence ID" value="KTG07798.1"/>
    <property type="molecule type" value="Genomic_DNA"/>
</dbReference>
<gene>
    <name evidence="2" type="ORF">AUR64_02110</name>
</gene>
<feature type="coiled-coil region" evidence="1">
    <location>
        <begin position="105"/>
        <end position="139"/>
    </location>
</feature>
<evidence type="ECO:0000313" key="3">
    <source>
        <dbReference type="Proteomes" id="UP000054387"/>
    </source>
</evidence>
<comment type="caution">
    <text evidence="2">The sequence shown here is derived from an EMBL/GenBank/DDBJ whole genome shotgun (WGS) entry which is preliminary data.</text>
</comment>
<dbReference type="AlphaFoldDB" id="A0A0W1R3G6"/>
<protein>
    <submittedName>
        <fullName evidence="2">Uncharacterized protein</fullName>
    </submittedName>
</protein>
<keyword evidence="1" id="KW-0175">Coiled coil</keyword>
<organism evidence="2 3">
    <name type="scientific">Haloprofundus marisrubri</name>
    <dbReference type="NCBI Taxonomy" id="1514971"/>
    <lineage>
        <taxon>Archaea</taxon>
        <taxon>Methanobacteriati</taxon>
        <taxon>Methanobacteriota</taxon>
        <taxon>Stenosarchaea group</taxon>
        <taxon>Halobacteria</taxon>
        <taxon>Halobacteriales</taxon>
        <taxon>Haloferacaceae</taxon>
        <taxon>Haloprofundus</taxon>
    </lineage>
</organism>
<reference evidence="2 3" key="1">
    <citation type="submission" date="2015-12" db="EMBL/GenBank/DDBJ databases">
        <title>Haloprofundus marisrubri gen. nov., sp. nov., an extremely halophilic archaeon isolated from the Discovery deep brine-seawater interface in the Red Sea.</title>
        <authorList>
            <person name="Zhang G."/>
            <person name="Stingl U."/>
            <person name="Rashid M."/>
        </authorList>
    </citation>
    <scope>NUCLEOTIDE SEQUENCE [LARGE SCALE GENOMIC DNA]</scope>
    <source>
        <strain evidence="2 3">SB9</strain>
    </source>
</reference>
<sequence>MSKAHTDGGNGRRLTATQDALIRRELGITIEIEGEELGDELAMLGSKVSSDELTAADVIQAHRKTSEFFELHGEVLGLYADDMNAEAAELMEMVVRISGFATHAADALTRESEQSDQRLDGLRSALEQTLQQLDELEAEQ</sequence>
<evidence type="ECO:0000256" key="1">
    <source>
        <dbReference type="SAM" id="Coils"/>
    </source>
</evidence>
<keyword evidence="3" id="KW-1185">Reference proteome</keyword>
<dbReference type="Proteomes" id="UP000054387">
    <property type="component" value="Unassembled WGS sequence"/>
</dbReference>
<dbReference type="RefSeq" id="WP_058583489.1">
    <property type="nucleotide sequence ID" value="NZ_LOPU01000039.1"/>
</dbReference>